<reference evidence="12 13" key="1">
    <citation type="submission" date="2013-02" db="EMBL/GenBank/DDBJ databases">
        <title>The Genome Sequence of Lactobacillus catenaformis F0143.</title>
        <authorList>
            <consortium name="The Broad Institute Genome Sequencing Platform"/>
            <person name="Earl A."/>
            <person name="Ward D."/>
            <person name="Feldgarden M."/>
            <person name="Gevers D."/>
            <person name="Izard J."/>
            <person name="Blanton J.M."/>
            <person name="Mathney J."/>
            <person name="Dewhirst F.E."/>
            <person name="Young S.K."/>
            <person name="Zeng Q."/>
            <person name="Gargeya S."/>
            <person name="Fitzgerald M."/>
            <person name="Haas B."/>
            <person name="Abouelleil A."/>
            <person name="Alvarado L."/>
            <person name="Arachchi H.M."/>
            <person name="Berlin A."/>
            <person name="Chapman S.B."/>
            <person name="Gearin G."/>
            <person name="Goldberg J."/>
            <person name="Griggs A."/>
            <person name="Gujja S."/>
            <person name="Hansen M."/>
            <person name="Heiman D."/>
            <person name="Howarth C."/>
            <person name="Larimer J."/>
            <person name="Lui A."/>
            <person name="MacDonald P.J.P."/>
            <person name="McCowen C."/>
            <person name="Montmayeur A."/>
            <person name="Murphy C."/>
            <person name="Neiman D."/>
            <person name="Pearson M."/>
            <person name="Priest M."/>
            <person name="Roberts A."/>
            <person name="Saif S."/>
            <person name="Shea T."/>
            <person name="Sisk P."/>
            <person name="Stolte C."/>
            <person name="Sykes S."/>
            <person name="Wortman J."/>
            <person name="Nusbaum C."/>
            <person name="Birren B."/>
        </authorList>
    </citation>
    <scope>NUCLEOTIDE SEQUENCE [LARGE SCALE GENOMIC DNA]</scope>
    <source>
        <strain evidence="12 13">OT 569</strain>
    </source>
</reference>
<proteinExistence type="inferred from homology"/>
<gene>
    <name evidence="12" type="ORF">HMPREF9943_00863</name>
</gene>
<keyword evidence="10" id="KW-0812">Transmembrane</keyword>
<evidence type="ECO:0000256" key="6">
    <source>
        <dbReference type="ARBA" id="ARBA00022840"/>
    </source>
</evidence>
<dbReference type="EC" id="6.3.2.17" evidence="2"/>
<evidence type="ECO:0000256" key="5">
    <source>
        <dbReference type="ARBA" id="ARBA00022741"/>
    </source>
</evidence>
<dbReference type="InterPro" id="IPR004101">
    <property type="entry name" value="Mur_ligase_C"/>
</dbReference>
<dbReference type="PROSITE" id="PS01012">
    <property type="entry name" value="FOLYLPOLYGLU_SYNT_2"/>
    <property type="match status" value="1"/>
</dbReference>
<dbReference type="Gene3D" id="3.90.190.20">
    <property type="entry name" value="Mur ligase, C-terminal domain"/>
    <property type="match status" value="1"/>
</dbReference>
<name>M2Q3H3_9FIRM</name>
<dbReference type="InterPro" id="IPR036615">
    <property type="entry name" value="Mur_ligase_C_dom_sf"/>
</dbReference>
<dbReference type="PANTHER" id="PTHR11136:SF0">
    <property type="entry name" value="DIHYDROFOLATE SYNTHETASE-RELATED"/>
    <property type="match status" value="1"/>
</dbReference>
<dbReference type="eggNOG" id="COG0285">
    <property type="taxonomic scope" value="Bacteria"/>
</dbReference>
<comment type="catalytic activity">
    <reaction evidence="9">
        <text>(6S)-5,6,7,8-tetrahydrofolyl-(gamma-L-Glu)(n) + L-glutamate + ATP = (6S)-5,6,7,8-tetrahydrofolyl-(gamma-L-Glu)(n+1) + ADP + phosphate + H(+)</text>
        <dbReference type="Rhea" id="RHEA:10580"/>
        <dbReference type="Rhea" id="RHEA-COMP:14738"/>
        <dbReference type="Rhea" id="RHEA-COMP:14740"/>
        <dbReference type="ChEBI" id="CHEBI:15378"/>
        <dbReference type="ChEBI" id="CHEBI:29985"/>
        <dbReference type="ChEBI" id="CHEBI:30616"/>
        <dbReference type="ChEBI" id="CHEBI:43474"/>
        <dbReference type="ChEBI" id="CHEBI:141005"/>
        <dbReference type="ChEBI" id="CHEBI:456216"/>
        <dbReference type="EC" id="6.3.2.17"/>
    </reaction>
</comment>
<evidence type="ECO:0000313" key="13">
    <source>
        <dbReference type="Proteomes" id="UP000011758"/>
    </source>
</evidence>
<dbReference type="InterPro" id="IPR036565">
    <property type="entry name" value="Mur-like_cat_sf"/>
</dbReference>
<dbReference type="SUPFAM" id="SSF55729">
    <property type="entry name" value="Acyl-CoA N-acyltransferases (Nat)"/>
    <property type="match status" value="1"/>
</dbReference>
<evidence type="ECO:0000256" key="4">
    <source>
        <dbReference type="ARBA" id="ARBA00022723"/>
    </source>
</evidence>
<dbReference type="SUPFAM" id="SSF53244">
    <property type="entry name" value="MurD-like peptide ligases, peptide-binding domain"/>
    <property type="match status" value="1"/>
</dbReference>
<dbReference type="GO" id="GO:0004326">
    <property type="term" value="F:tetrahydrofolylpolyglutamate synthase activity"/>
    <property type="evidence" value="ECO:0007669"/>
    <property type="project" value="UniProtKB-EC"/>
</dbReference>
<dbReference type="SUPFAM" id="SSF53623">
    <property type="entry name" value="MurD-like peptide ligases, catalytic domain"/>
    <property type="match status" value="1"/>
</dbReference>
<dbReference type="NCBIfam" id="TIGR01499">
    <property type="entry name" value="folC"/>
    <property type="match status" value="1"/>
</dbReference>
<keyword evidence="13" id="KW-1185">Reference proteome</keyword>
<evidence type="ECO:0000256" key="8">
    <source>
        <dbReference type="ARBA" id="ARBA00030592"/>
    </source>
</evidence>
<dbReference type="PATRIC" id="fig|999415.3.peg.869"/>
<sequence length="521" mass="59983">MHIELLNNSTEPKVLHLGDMLHITIRLHQPGTVTLCAIENNNLVGFIQLYKMEKVTYLYAAPGAIQEEIFRELLTAAETIGFSRIVLHVSFSSIPFFKKLGYLVSSENTMVKILPLSASFKNYEKAREFIEKLPHRVYSLDHFKECMISFFDFQKALTCIHVGGTNGKGSTINYIKEVLKTSGYTVGMFTSPALINRLEIIKSDDHSIDEKIFIKIINRYMNVFLYYHLSMFEIEVFVSVVYFLYRATDIVLYEVGLGGLLDATNIIMPILAVNTNIGLDHTDYLGSSYKEIAFNKAGIVKEGIDYMTGEVREDCLEVFRDTCQKYHSHLICINKAYNIKGYTPIVYDYHHYHIELNTNAFYQINNSLLAINVLEYIRDRFPFDNDDLERGFKQAEWAGRFECIYDNPVIIIDGAHNKEGMNAFYETAKNYVGFGIIYSALRDKDTHEMIKTLLKLTDDVTVCTFDHPRAASYDQLAEDFPVKKEDWKTAVDNAIKYKKNMFITGSLYFISLVRAYILHNY</sequence>
<dbReference type="EMBL" id="AGEJ01000013">
    <property type="protein sequence ID" value="EMD16821.1"/>
    <property type="molecule type" value="Genomic_DNA"/>
</dbReference>
<evidence type="ECO:0000313" key="12">
    <source>
        <dbReference type="EMBL" id="EMD16821.1"/>
    </source>
</evidence>
<keyword evidence="4" id="KW-0479">Metal-binding</keyword>
<dbReference type="InterPro" id="IPR001645">
    <property type="entry name" value="Folylpolyglutamate_synth"/>
</dbReference>
<evidence type="ECO:0000256" key="1">
    <source>
        <dbReference type="ARBA" id="ARBA00008276"/>
    </source>
</evidence>
<feature type="domain" description="Mur ligase C-terminal" evidence="11">
    <location>
        <begin position="399"/>
        <end position="496"/>
    </location>
</feature>
<comment type="similarity">
    <text evidence="1">Belongs to the folylpolyglutamate synthase family.</text>
</comment>
<accession>M2Q3H3</accession>
<dbReference type="STRING" id="999415.HMPREF9943_00863"/>
<evidence type="ECO:0000256" key="9">
    <source>
        <dbReference type="ARBA" id="ARBA00047493"/>
    </source>
</evidence>
<dbReference type="Gene3D" id="3.40.1190.10">
    <property type="entry name" value="Mur-like, catalytic domain"/>
    <property type="match status" value="1"/>
</dbReference>
<keyword evidence="6" id="KW-0067">ATP-binding</keyword>
<dbReference type="InterPro" id="IPR016181">
    <property type="entry name" value="Acyl_CoA_acyltransferase"/>
</dbReference>
<keyword evidence="10" id="KW-0472">Membrane</keyword>
<dbReference type="GO" id="GO:0008841">
    <property type="term" value="F:dihydrofolate synthase activity"/>
    <property type="evidence" value="ECO:0007669"/>
    <property type="project" value="TreeGrafter"/>
</dbReference>
<evidence type="ECO:0000259" key="11">
    <source>
        <dbReference type="Pfam" id="PF02875"/>
    </source>
</evidence>
<dbReference type="Gene3D" id="3.40.630.30">
    <property type="match status" value="1"/>
</dbReference>
<dbReference type="GO" id="GO:0005524">
    <property type="term" value="F:ATP binding"/>
    <property type="evidence" value="ECO:0007669"/>
    <property type="project" value="UniProtKB-KW"/>
</dbReference>
<evidence type="ECO:0000256" key="7">
    <source>
        <dbReference type="ARBA" id="ARBA00022842"/>
    </source>
</evidence>
<dbReference type="Proteomes" id="UP000011758">
    <property type="component" value="Unassembled WGS sequence"/>
</dbReference>
<protein>
    <recommendedName>
        <fullName evidence="2">tetrahydrofolate synthase</fullName>
        <ecNumber evidence="2">6.3.2.17</ecNumber>
    </recommendedName>
    <alternativeName>
        <fullName evidence="8">Tetrahydrofolylpolyglutamate synthase</fullName>
    </alternativeName>
</protein>
<dbReference type="GO" id="GO:0005737">
    <property type="term" value="C:cytoplasm"/>
    <property type="evidence" value="ECO:0007669"/>
    <property type="project" value="TreeGrafter"/>
</dbReference>
<dbReference type="BioCyc" id="ECAT999415-HMP:GTTI-886-MONOMER"/>
<dbReference type="InterPro" id="IPR018109">
    <property type="entry name" value="Folylpolyglutamate_synth_CS"/>
</dbReference>
<dbReference type="RefSeq" id="WP_004802391.1">
    <property type="nucleotide sequence ID" value="NZ_KB446647.1"/>
</dbReference>
<organism evidence="12 13">
    <name type="scientific">Eggerthia catenaformis OT 569 = DSM 20559</name>
    <dbReference type="NCBI Taxonomy" id="999415"/>
    <lineage>
        <taxon>Bacteria</taxon>
        <taxon>Bacillati</taxon>
        <taxon>Bacillota</taxon>
        <taxon>Erysipelotrichia</taxon>
        <taxon>Erysipelotrichales</taxon>
        <taxon>Coprobacillaceae</taxon>
        <taxon>Eggerthia</taxon>
    </lineage>
</organism>
<keyword evidence="7" id="KW-0460">Magnesium</keyword>
<comment type="caution">
    <text evidence="12">The sequence shown here is derived from an EMBL/GenBank/DDBJ whole genome shotgun (WGS) entry which is preliminary data.</text>
</comment>
<feature type="transmembrane region" description="Helical" evidence="10">
    <location>
        <begin position="224"/>
        <end position="245"/>
    </location>
</feature>
<evidence type="ECO:0000256" key="10">
    <source>
        <dbReference type="SAM" id="Phobius"/>
    </source>
</evidence>
<dbReference type="OrthoDB" id="9809356at2"/>
<keyword evidence="3" id="KW-0436">Ligase</keyword>
<dbReference type="GO" id="GO:0046872">
    <property type="term" value="F:metal ion binding"/>
    <property type="evidence" value="ECO:0007669"/>
    <property type="project" value="UniProtKB-KW"/>
</dbReference>
<evidence type="ECO:0000256" key="2">
    <source>
        <dbReference type="ARBA" id="ARBA00013025"/>
    </source>
</evidence>
<keyword evidence="10" id="KW-1133">Transmembrane helix</keyword>
<dbReference type="PANTHER" id="PTHR11136">
    <property type="entry name" value="FOLYLPOLYGLUTAMATE SYNTHASE-RELATED"/>
    <property type="match status" value="1"/>
</dbReference>
<evidence type="ECO:0000256" key="3">
    <source>
        <dbReference type="ARBA" id="ARBA00022598"/>
    </source>
</evidence>
<keyword evidence="5" id="KW-0547">Nucleotide-binding</keyword>
<dbReference type="AlphaFoldDB" id="M2Q3H3"/>
<dbReference type="Pfam" id="PF02875">
    <property type="entry name" value="Mur_ligase_C"/>
    <property type="match status" value="1"/>
</dbReference>
<feature type="transmembrane region" description="Helical" evidence="10">
    <location>
        <begin position="251"/>
        <end position="273"/>
    </location>
</feature>